<dbReference type="EMBL" id="BPMS01000013">
    <property type="protein sequence ID" value="GIZ89589.1"/>
    <property type="molecule type" value="Genomic_DNA"/>
</dbReference>
<name>A0AA37CJ07_AQUAC</name>
<protein>
    <submittedName>
        <fullName evidence="1">Uncharacterized protein</fullName>
    </submittedName>
</protein>
<reference evidence="1 4" key="1">
    <citation type="submission" date="2021-07" db="EMBL/GenBank/DDBJ databases">
        <title>Whole genome sequencing of carbapenem-resistant Pseudomonas spp. isolated in Japan.</title>
        <authorList>
            <person name="Suzuki M."/>
            <person name="Maehana S."/>
            <person name="Kitasato H."/>
        </authorList>
    </citation>
    <scope>NUCLEOTIDE SEQUENCE</scope>
    <source>
        <strain evidence="1">KAM435</strain>
        <strain evidence="2 4">KAM436</strain>
    </source>
</reference>
<dbReference type="EMBL" id="BPMT01000012">
    <property type="protein sequence ID" value="GIZ93992.1"/>
    <property type="molecule type" value="Genomic_DNA"/>
</dbReference>
<evidence type="ECO:0000313" key="2">
    <source>
        <dbReference type="EMBL" id="GIZ93992.1"/>
    </source>
</evidence>
<evidence type="ECO:0000313" key="1">
    <source>
        <dbReference type="EMBL" id="GIZ89589.1"/>
    </source>
</evidence>
<organism evidence="1 3">
    <name type="scientific">Aquipseudomonas alcaligenes</name>
    <name type="common">Pseudomonas alcaligenes</name>
    <dbReference type="NCBI Taxonomy" id="43263"/>
    <lineage>
        <taxon>Bacteria</taxon>
        <taxon>Pseudomonadati</taxon>
        <taxon>Pseudomonadota</taxon>
        <taxon>Gammaproteobacteria</taxon>
        <taxon>Pseudomonadales</taxon>
        <taxon>Pseudomonadaceae</taxon>
        <taxon>Aquipseudomonas</taxon>
    </lineage>
</organism>
<gene>
    <name evidence="1" type="ORF">KAM435_29160</name>
    <name evidence="2" type="ORF">KAM436_29600</name>
</gene>
<evidence type="ECO:0000313" key="3">
    <source>
        <dbReference type="Proteomes" id="UP000887212"/>
    </source>
</evidence>
<dbReference type="Proteomes" id="UP000887228">
    <property type="component" value="Unassembled WGS sequence"/>
</dbReference>
<sequence length="73" mass="7833">MAGDAQGERHAALAQGIEQQQEEIVGFDLNGPVHKARLFSNGIAAQYNHHPQAGKAPPVPCTRQTGLECAPFR</sequence>
<accession>A0AA37CJ07</accession>
<comment type="caution">
    <text evidence="1">The sequence shown here is derived from an EMBL/GenBank/DDBJ whole genome shotgun (WGS) entry which is preliminary data.</text>
</comment>
<proteinExistence type="predicted"/>
<evidence type="ECO:0000313" key="4">
    <source>
        <dbReference type="Proteomes" id="UP000887228"/>
    </source>
</evidence>
<dbReference type="AlphaFoldDB" id="A0AA37CJ07"/>
<dbReference type="Proteomes" id="UP000887212">
    <property type="component" value="Unassembled WGS sequence"/>
</dbReference>